<keyword evidence="6" id="KW-1185">Reference proteome</keyword>
<feature type="chain" id="PRO_5038167184" description="Peptidyl-prolyl cis-trans isomerase" evidence="3">
    <location>
        <begin position="22"/>
        <end position="261"/>
    </location>
</feature>
<dbReference type="PRINTS" id="PR00153">
    <property type="entry name" value="CSAPPISMRASE"/>
</dbReference>
<comment type="function">
    <text evidence="3">PPIases accelerate the folding of proteins. It catalyzes the cis-trans isomerization of proline imidic peptide bonds in oligopeptides.</text>
</comment>
<evidence type="ECO:0000256" key="2">
    <source>
        <dbReference type="ARBA" id="ARBA00023235"/>
    </source>
</evidence>
<dbReference type="AlphaFoldDB" id="A0A919EQ52"/>
<dbReference type="InterPro" id="IPR044665">
    <property type="entry name" value="E_coli_cyclophilin_A-like"/>
</dbReference>
<evidence type="ECO:0000256" key="3">
    <source>
        <dbReference type="RuleBase" id="RU363019"/>
    </source>
</evidence>
<dbReference type="RefSeq" id="WP_189774411.1">
    <property type="nucleotide sequence ID" value="NZ_BNCK01000013.1"/>
</dbReference>
<proteinExistence type="inferred from homology"/>
<dbReference type="PROSITE" id="PS50072">
    <property type="entry name" value="CSA_PPIASE_2"/>
    <property type="match status" value="1"/>
</dbReference>
<keyword evidence="1 3" id="KW-0697">Rotamase</keyword>
<feature type="domain" description="PPIase cyclophilin-type" evidence="4">
    <location>
        <begin position="20"/>
        <end position="182"/>
    </location>
</feature>
<evidence type="ECO:0000259" key="4">
    <source>
        <dbReference type="PROSITE" id="PS50072"/>
    </source>
</evidence>
<keyword evidence="2 3" id="KW-0413">Isomerase</keyword>
<sequence length="261" mass="28131">MNKTLSALTLALGLVSAASQATIVEFQTSHGNFKINLYDEGTPKTVENFLSYVTEGKYDNTIIHRTVDDFVIQGGGAKFEGALPPKWIETTGTIINEPVYSNVKATISMAKQGGKINSASSQWFINLKNNASVLDPVDPYGGGAYAVFGEVIEDGMDIVNAIAEVERCDTKLSGFRELPMPDYKDSCGDTSAIPGQENFVTVYNVVIYDSTVNTAADLSPTKNTLYKAVPDKPKSSGGGGSFTWATLLLCALPLAFRRFKK</sequence>
<name>A0A919EQ52_9GAMM</name>
<dbReference type="Pfam" id="PF00160">
    <property type="entry name" value="Pro_isomerase"/>
    <property type="match status" value="1"/>
</dbReference>
<dbReference type="EMBL" id="BNCK01000013">
    <property type="protein sequence ID" value="GHG06420.1"/>
    <property type="molecule type" value="Genomic_DNA"/>
</dbReference>
<comment type="catalytic activity">
    <reaction evidence="3">
        <text>[protein]-peptidylproline (omega=180) = [protein]-peptidylproline (omega=0)</text>
        <dbReference type="Rhea" id="RHEA:16237"/>
        <dbReference type="Rhea" id="RHEA-COMP:10747"/>
        <dbReference type="Rhea" id="RHEA-COMP:10748"/>
        <dbReference type="ChEBI" id="CHEBI:83833"/>
        <dbReference type="ChEBI" id="CHEBI:83834"/>
        <dbReference type="EC" id="5.2.1.8"/>
    </reaction>
</comment>
<evidence type="ECO:0000313" key="5">
    <source>
        <dbReference type="EMBL" id="GHG06420.1"/>
    </source>
</evidence>
<dbReference type="GO" id="GO:0003755">
    <property type="term" value="F:peptidyl-prolyl cis-trans isomerase activity"/>
    <property type="evidence" value="ECO:0007669"/>
    <property type="project" value="UniProtKB-UniRule"/>
</dbReference>
<dbReference type="Gene3D" id="2.40.100.10">
    <property type="entry name" value="Cyclophilin-like"/>
    <property type="match status" value="1"/>
</dbReference>
<evidence type="ECO:0000313" key="6">
    <source>
        <dbReference type="Proteomes" id="UP000623842"/>
    </source>
</evidence>
<comment type="similarity">
    <text evidence="3">Belongs to the cyclophilin-type PPIase family.</text>
</comment>
<accession>A0A919EQ52</accession>
<comment type="caution">
    <text evidence="5">The sequence shown here is derived from an EMBL/GenBank/DDBJ whole genome shotgun (WGS) entry which is preliminary data.</text>
</comment>
<keyword evidence="3" id="KW-0732">Signal</keyword>
<dbReference type="PANTHER" id="PTHR43246">
    <property type="entry name" value="PEPTIDYL-PROLYL CIS-TRANS ISOMERASE CYP38, CHLOROPLASTIC"/>
    <property type="match status" value="1"/>
</dbReference>
<evidence type="ECO:0000256" key="1">
    <source>
        <dbReference type="ARBA" id="ARBA00023110"/>
    </source>
</evidence>
<dbReference type="SUPFAM" id="SSF50891">
    <property type="entry name" value="Cyclophilin-like"/>
    <property type="match status" value="1"/>
</dbReference>
<protein>
    <recommendedName>
        <fullName evidence="3">Peptidyl-prolyl cis-trans isomerase</fullName>
        <shortName evidence="3">PPIase</shortName>
        <ecNumber evidence="3">5.2.1.8</ecNumber>
    </recommendedName>
</protein>
<gene>
    <name evidence="5" type="ORF">GCM10017161_40080</name>
</gene>
<feature type="signal peptide" evidence="3">
    <location>
        <begin position="1"/>
        <end position="21"/>
    </location>
</feature>
<reference evidence="5" key="1">
    <citation type="journal article" date="2014" name="Int. J. Syst. Evol. Microbiol.">
        <title>Complete genome sequence of Corynebacterium casei LMG S-19264T (=DSM 44701T), isolated from a smear-ripened cheese.</title>
        <authorList>
            <consortium name="US DOE Joint Genome Institute (JGI-PGF)"/>
            <person name="Walter F."/>
            <person name="Albersmeier A."/>
            <person name="Kalinowski J."/>
            <person name="Ruckert C."/>
        </authorList>
    </citation>
    <scope>NUCLEOTIDE SEQUENCE</scope>
    <source>
        <strain evidence="5">KCTC 42731</strain>
    </source>
</reference>
<dbReference type="EC" id="5.2.1.8" evidence="3"/>
<dbReference type="InterPro" id="IPR002130">
    <property type="entry name" value="Cyclophilin-type_PPIase_dom"/>
</dbReference>
<dbReference type="InterPro" id="IPR029000">
    <property type="entry name" value="Cyclophilin-like_dom_sf"/>
</dbReference>
<dbReference type="Proteomes" id="UP000623842">
    <property type="component" value="Unassembled WGS sequence"/>
</dbReference>
<organism evidence="5 6">
    <name type="scientific">Thalassotalea marina</name>
    <dbReference type="NCBI Taxonomy" id="1673741"/>
    <lineage>
        <taxon>Bacteria</taxon>
        <taxon>Pseudomonadati</taxon>
        <taxon>Pseudomonadota</taxon>
        <taxon>Gammaproteobacteria</taxon>
        <taxon>Alteromonadales</taxon>
        <taxon>Colwelliaceae</taxon>
        <taxon>Thalassotalea</taxon>
    </lineage>
</organism>
<reference evidence="5" key="2">
    <citation type="submission" date="2020-09" db="EMBL/GenBank/DDBJ databases">
        <authorList>
            <person name="Sun Q."/>
            <person name="Kim S."/>
        </authorList>
    </citation>
    <scope>NUCLEOTIDE SEQUENCE</scope>
    <source>
        <strain evidence="5">KCTC 42731</strain>
    </source>
</reference>